<dbReference type="InterPro" id="IPR050611">
    <property type="entry name" value="ABCF"/>
</dbReference>
<feature type="compositionally biased region" description="Basic and acidic residues" evidence="4">
    <location>
        <begin position="267"/>
        <end position="301"/>
    </location>
</feature>
<dbReference type="InterPro" id="IPR027417">
    <property type="entry name" value="P-loop_NTPase"/>
</dbReference>
<sequence>MPASTNTLSFSSLSLTWPDGTPCLRELDAVYGAGLHGVVGANGSGKTTLARLLLGELAPTSGTAAAPAGTRVLRQDLGLRTASTVGELLGIAPILDAIEAVARGEVDQRHFDAVGEDWDVAERAVAVLRREGLTGLVPDGGPGGPGDPEAALRRGVGTLSGGQAVRVALAGLRLTRPDALILDEPTNNLDAAARARLAALLDELRRRIPILAISHDRALLETCDSISELAPAGPRDEASGLRRFEGGYSAWEAAIEAEQQTARRRVREAQADADREKRDRMAQQVKQSRDERRGRKFEQTKRKPPIAMGNDKRSAERSSARARALMAERERAAEDALSTAEEGLRETAEVYLDLPETSVGARTRVLELQLSAEGRADDDAARAAGLGTEVEHPIVTGPEHLRLAGSNGSGKTTLLRRVVAAGDAAGSGGTSTAGGANAFRVGEAPGPGEASRPGTTEAPHLPGPSYRVESRIGRVGYLPQRIELPGDLTVLEAVAAANPVAAEQELRDRLARLLFRRDRVFAAVGSLSGGERFRVALARILLGDPAPQLLILDEPTNNLDRATVDWLVGALAGYRGALLVVSHDEDFLERVGVDRTVDLDRVREAAEPAAAERREGADPAEGAAPAVGTDPAEEPRRPRP</sequence>
<evidence type="ECO:0000256" key="3">
    <source>
        <dbReference type="ARBA" id="ARBA00022840"/>
    </source>
</evidence>
<reference evidence="6" key="1">
    <citation type="submission" date="2022-06" db="EMBL/GenBank/DDBJ databases">
        <title>Rothia sp. isolated from sandalwood seedling.</title>
        <authorList>
            <person name="Tuikhar N."/>
            <person name="Kirdat K."/>
            <person name="Thorat V."/>
            <person name="Swetha P."/>
            <person name="Padma S."/>
            <person name="Sundararaj R."/>
            <person name="Yadav A."/>
        </authorList>
    </citation>
    <scope>NUCLEOTIDE SEQUENCE</scope>
    <source>
        <strain evidence="6">AR01</strain>
    </source>
</reference>
<evidence type="ECO:0000256" key="2">
    <source>
        <dbReference type="ARBA" id="ARBA00022741"/>
    </source>
</evidence>
<evidence type="ECO:0000259" key="5">
    <source>
        <dbReference type="PROSITE" id="PS50893"/>
    </source>
</evidence>
<dbReference type="SMART" id="SM00382">
    <property type="entry name" value="AAA"/>
    <property type="match status" value="2"/>
</dbReference>
<dbReference type="SUPFAM" id="SSF52540">
    <property type="entry name" value="P-loop containing nucleoside triphosphate hydrolases"/>
    <property type="match status" value="2"/>
</dbReference>
<dbReference type="Proteomes" id="UP001139502">
    <property type="component" value="Unassembled WGS sequence"/>
</dbReference>
<dbReference type="PANTHER" id="PTHR19211">
    <property type="entry name" value="ATP-BINDING TRANSPORT PROTEIN-RELATED"/>
    <property type="match status" value="1"/>
</dbReference>
<accession>A0A9X2HER7</accession>
<feature type="compositionally biased region" description="Low complexity" evidence="4">
    <location>
        <begin position="619"/>
        <end position="628"/>
    </location>
</feature>
<comment type="caution">
    <text evidence="6">The sequence shown here is derived from an EMBL/GenBank/DDBJ whole genome shotgun (WGS) entry which is preliminary data.</text>
</comment>
<feature type="region of interest" description="Disordered" evidence="4">
    <location>
        <begin position="604"/>
        <end position="640"/>
    </location>
</feature>
<evidence type="ECO:0000256" key="4">
    <source>
        <dbReference type="SAM" id="MobiDB-lite"/>
    </source>
</evidence>
<dbReference type="GO" id="GO:0005524">
    <property type="term" value="F:ATP binding"/>
    <property type="evidence" value="ECO:0007669"/>
    <property type="project" value="UniProtKB-KW"/>
</dbReference>
<protein>
    <submittedName>
        <fullName evidence="6">ATP-binding cassette domain-containing protein</fullName>
    </submittedName>
</protein>
<dbReference type="PROSITE" id="PS50893">
    <property type="entry name" value="ABC_TRANSPORTER_2"/>
    <property type="match status" value="2"/>
</dbReference>
<name>A0A9X2HER7_9MICC</name>
<dbReference type="Gene3D" id="3.40.50.300">
    <property type="entry name" value="P-loop containing nucleotide triphosphate hydrolases"/>
    <property type="match status" value="2"/>
</dbReference>
<evidence type="ECO:0000313" key="6">
    <source>
        <dbReference type="EMBL" id="MCP3425899.1"/>
    </source>
</evidence>
<dbReference type="InterPro" id="IPR003593">
    <property type="entry name" value="AAA+_ATPase"/>
</dbReference>
<feature type="domain" description="ABC transporter" evidence="5">
    <location>
        <begin position="8"/>
        <end position="256"/>
    </location>
</feature>
<feature type="compositionally biased region" description="Basic and acidic residues" evidence="4">
    <location>
        <begin position="310"/>
        <end position="319"/>
    </location>
</feature>
<dbReference type="PANTHER" id="PTHR19211:SF6">
    <property type="entry name" value="BLL7188 PROTEIN"/>
    <property type="match status" value="1"/>
</dbReference>
<keyword evidence="1" id="KW-0677">Repeat</keyword>
<keyword evidence="2" id="KW-0547">Nucleotide-binding</keyword>
<dbReference type="GO" id="GO:0016887">
    <property type="term" value="F:ATP hydrolysis activity"/>
    <property type="evidence" value="ECO:0007669"/>
    <property type="project" value="InterPro"/>
</dbReference>
<dbReference type="EMBL" id="JANAFB010000015">
    <property type="protein sequence ID" value="MCP3425899.1"/>
    <property type="molecule type" value="Genomic_DNA"/>
</dbReference>
<evidence type="ECO:0000313" key="7">
    <source>
        <dbReference type="Proteomes" id="UP001139502"/>
    </source>
</evidence>
<dbReference type="RefSeq" id="WP_254166320.1">
    <property type="nucleotide sequence ID" value="NZ_JANAFB010000015.1"/>
</dbReference>
<dbReference type="Pfam" id="PF00005">
    <property type="entry name" value="ABC_tran"/>
    <property type="match status" value="2"/>
</dbReference>
<feature type="region of interest" description="Disordered" evidence="4">
    <location>
        <begin position="262"/>
        <end position="327"/>
    </location>
</feature>
<gene>
    <name evidence="6" type="ORF">NBM05_07735</name>
</gene>
<feature type="domain" description="ABC transporter" evidence="5">
    <location>
        <begin position="368"/>
        <end position="624"/>
    </location>
</feature>
<feature type="compositionally biased region" description="Basic and acidic residues" evidence="4">
    <location>
        <begin position="604"/>
        <end position="617"/>
    </location>
</feature>
<dbReference type="InterPro" id="IPR003439">
    <property type="entry name" value="ABC_transporter-like_ATP-bd"/>
</dbReference>
<feature type="region of interest" description="Disordered" evidence="4">
    <location>
        <begin position="424"/>
        <end position="466"/>
    </location>
</feature>
<evidence type="ECO:0000256" key="1">
    <source>
        <dbReference type="ARBA" id="ARBA00022737"/>
    </source>
</evidence>
<proteinExistence type="predicted"/>
<keyword evidence="7" id="KW-1185">Reference proteome</keyword>
<organism evidence="6 7">
    <name type="scientific">Rothia santali</name>
    <dbReference type="NCBI Taxonomy" id="2949643"/>
    <lineage>
        <taxon>Bacteria</taxon>
        <taxon>Bacillati</taxon>
        <taxon>Actinomycetota</taxon>
        <taxon>Actinomycetes</taxon>
        <taxon>Micrococcales</taxon>
        <taxon>Micrococcaceae</taxon>
        <taxon>Rothia</taxon>
    </lineage>
</organism>
<keyword evidence="3 6" id="KW-0067">ATP-binding</keyword>
<dbReference type="AlphaFoldDB" id="A0A9X2HER7"/>